<keyword evidence="1" id="KW-0812">Transmembrane</keyword>
<keyword evidence="1" id="KW-0472">Membrane</keyword>
<dbReference type="KEGG" id="emt:CPZ25_012310"/>
<feature type="transmembrane region" description="Helical" evidence="1">
    <location>
        <begin position="7"/>
        <end position="27"/>
    </location>
</feature>
<keyword evidence="3" id="KW-1185">Reference proteome</keyword>
<gene>
    <name evidence="2" type="ORF">CPZ25_012310</name>
</gene>
<dbReference type="Proteomes" id="UP000218387">
    <property type="component" value="Chromosome"/>
</dbReference>
<evidence type="ECO:0000256" key="1">
    <source>
        <dbReference type="SAM" id="Phobius"/>
    </source>
</evidence>
<evidence type="ECO:0000313" key="3">
    <source>
        <dbReference type="Proteomes" id="UP000218387"/>
    </source>
</evidence>
<name>A0A4P9C904_EUBML</name>
<sequence length="108" mass="12426">MDKKFNLIAAIFIILFFSMILIVTSMMKIQPGSWLPEGDSICCITLYPDETFESNIYGNGTYTVQKTKVILHSNTDITLTIIRKPLKLALYDGQSQNYFYHTNTDFKK</sequence>
<accession>A0A4P9C904</accession>
<dbReference type="EMBL" id="CP029487">
    <property type="protein sequence ID" value="QCT72078.1"/>
    <property type="molecule type" value="Genomic_DNA"/>
</dbReference>
<keyword evidence="1" id="KW-1133">Transmembrane helix</keyword>
<reference evidence="2 3" key="1">
    <citation type="submission" date="2018-05" db="EMBL/GenBank/DDBJ databases">
        <title>Genome comparison of Eubacterium sp.</title>
        <authorList>
            <person name="Feng Y."/>
            <person name="Sanchez-Andrea I."/>
            <person name="Stams A.J.M."/>
            <person name="De Vos W.M."/>
        </authorList>
    </citation>
    <scope>NUCLEOTIDE SEQUENCE [LARGE SCALE GENOMIC DNA]</scope>
    <source>
        <strain evidence="2 3">YI</strain>
    </source>
</reference>
<dbReference type="RefSeq" id="WP_096920564.1">
    <property type="nucleotide sequence ID" value="NZ_CABJDW020000001.1"/>
</dbReference>
<dbReference type="AlphaFoldDB" id="A0A4P9C904"/>
<organism evidence="2 3">
    <name type="scientific">Eubacterium maltosivorans</name>
    <dbReference type="NCBI Taxonomy" id="2041044"/>
    <lineage>
        <taxon>Bacteria</taxon>
        <taxon>Bacillati</taxon>
        <taxon>Bacillota</taxon>
        <taxon>Clostridia</taxon>
        <taxon>Eubacteriales</taxon>
        <taxon>Eubacteriaceae</taxon>
        <taxon>Eubacterium</taxon>
    </lineage>
</organism>
<evidence type="ECO:0000313" key="2">
    <source>
        <dbReference type="EMBL" id="QCT72078.1"/>
    </source>
</evidence>
<protein>
    <submittedName>
        <fullName evidence="2">Uncharacterized protein</fullName>
    </submittedName>
</protein>
<proteinExistence type="predicted"/>